<dbReference type="PANTHER" id="PTHR46481:SF9">
    <property type="entry name" value="ZINC FINGER BED DOMAIN-CONTAINING PROTEIN 1-LIKE"/>
    <property type="match status" value="1"/>
</dbReference>
<dbReference type="PANTHER" id="PTHR46481">
    <property type="entry name" value="ZINC FINGER BED DOMAIN-CONTAINING PROTEIN 4"/>
    <property type="match status" value="1"/>
</dbReference>
<dbReference type="InterPro" id="IPR052035">
    <property type="entry name" value="ZnF_BED_domain_contain"/>
</dbReference>
<comment type="caution">
    <text evidence="2">The sequence shown here is derived from an EMBL/GenBank/DDBJ whole genome shotgun (WGS) entry which is preliminary data.</text>
</comment>
<dbReference type="Proteomes" id="UP001591681">
    <property type="component" value="Unassembled WGS sequence"/>
</dbReference>
<reference evidence="2 3" key="1">
    <citation type="submission" date="2024-09" db="EMBL/GenBank/DDBJ databases">
        <title>A chromosome-level genome assembly of Gray's grenadier anchovy, Coilia grayii.</title>
        <authorList>
            <person name="Fu Z."/>
        </authorList>
    </citation>
    <scope>NUCLEOTIDE SEQUENCE [LARGE SCALE GENOMIC DNA]</scope>
    <source>
        <strain evidence="2">G4</strain>
        <tissue evidence="2">Muscle</tissue>
    </source>
</reference>
<dbReference type="SUPFAM" id="SSF53098">
    <property type="entry name" value="Ribonuclease H-like"/>
    <property type="match status" value="1"/>
</dbReference>
<organism evidence="2 3">
    <name type="scientific">Coilia grayii</name>
    <name type="common">Gray's grenadier anchovy</name>
    <dbReference type="NCBI Taxonomy" id="363190"/>
    <lineage>
        <taxon>Eukaryota</taxon>
        <taxon>Metazoa</taxon>
        <taxon>Chordata</taxon>
        <taxon>Craniata</taxon>
        <taxon>Vertebrata</taxon>
        <taxon>Euteleostomi</taxon>
        <taxon>Actinopterygii</taxon>
        <taxon>Neopterygii</taxon>
        <taxon>Teleostei</taxon>
        <taxon>Clupei</taxon>
        <taxon>Clupeiformes</taxon>
        <taxon>Clupeoidei</taxon>
        <taxon>Engraulidae</taxon>
        <taxon>Coilinae</taxon>
        <taxon>Coilia</taxon>
    </lineage>
</organism>
<protein>
    <recommendedName>
        <fullName evidence="1">HAT C-terminal dimerisation domain-containing protein</fullName>
    </recommendedName>
</protein>
<gene>
    <name evidence="2" type="ORF">ACEWY4_001740</name>
</gene>
<accession>A0ABD1KTV4</accession>
<evidence type="ECO:0000313" key="3">
    <source>
        <dbReference type="Proteomes" id="UP001591681"/>
    </source>
</evidence>
<dbReference type="Pfam" id="PF05699">
    <property type="entry name" value="Dimer_Tnp_hAT"/>
    <property type="match status" value="1"/>
</dbReference>
<feature type="domain" description="HAT C-terminal dimerisation" evidence="1">
    <location>
        <begin position="177"/>
        <end position="257"/>
    </location>
</feature>
<dbReference type="EMBL" id="JBHFQA010000002">
    <property type="protein sequence ID" value="KAL2102572.1"/>
    <property type="molecule type" value="Genomic_DNA"/>
</dbReference>
<dbReference type="InterPro" id="IPR012337">
    <property type="entry name" value="RNaseH-like_sf"/>
</dbReference>
<evidence type="ECO:0000259" key="1">
    <source>
        <dbReference type="Pfam" id="PF05699"/>
    </source>
</evidence>
<dbReference type="AlphaFoldDB" id="A0ABD1KTV4"/>
<dbReference type="InterPro" id="IPR008906">
    <property type="entry name" value="HATC_C_dom"/>
</dbReference>
<sequence length="258" mass="28620">MVRNQVGKELRDIKHYATTTDLWSSRTMDPYISLTVHDINDDWKLCSKCLQTSYVPDDHTGELIARGLREALESWELAEELQVCITTDNGANVVKAVGLNDLLDMASFIDPWFKISYIADNRKDYIKTKAVAEMQALTAAAEVGENKKVKRSLGSFFKKASIPGPAALADRDAIEIELQSYLQALDVDGEADPLEWLELHQANVPRVASLARKYLCIPATSAPSERAFSTGGNIVTCHRAAVKPENVDRLVFLAKNLP</sequence>
<name>A0ABD1KTV4_9TELE</name>
<keyword evidence="3" id="KW-1185">Reference proteome</keyword>
<proteinExistence type="predicted"/>
<evidence type="ECO:0000313" key="2">
    <source>
        <dbReference type="EMBL" id="KAL2102572.1"/>
    </source>
</evidence>